<evidence type="ECO:0000259" key="13">
    <source>
        <dbReference type="Pfam" id="PF23539"/>
    </source>
</evidence>
<feature type="transmembrane region" description="Helical" evidence="10">
    <location>
        <begin position="135"/>
        <end position="152"/>
    </location>
</feature>
<comment type="catalytic activity">
    <reaction evidence="1">
        <text>ATP + protein L-histidine = ADP + protein N-phospho-L-histidine.</text>
        <dbReference type="EC" id="2.7.13.3"/>
    </reaction>
</comment>
<feature type="compositionally biased region" description="Low complexity" evidence="9">
    <location>
        <begin position="471"/>
        <end position="487"/>
    </location>
</feature>
<dbReference type="GO" id="GO:0016301">
    <property type="term" value="F:kinase activity"/>
    <property type="evidence" value="ECO:0007669"/>
    <property type="project" value="UniProtKB-KW"/>
</dbReference>
<sequence length="528" mass="53925">MPRSSRSAARAPRAPRAVPRLNAASLRAFLLRDPASRRVLRQDAVVAAAVAAVCATAASLGGLDGRSPDALGWPLLAVAVLPLVWRRWFPMAVLLAHLGFVAAYHAMDYDHLAPFTASALAMYTVASAGPRRRSLAMAGAVLLMVTALWTVSGNDVGAETLRTSGWILAVIALGEAVRLHGQYLAALRERAQREAARRIAEERVRIARDLHDLLAHSITLIGVRSSVASHLLIADPERLDRAALAEALDGIAETCRSARADLRTTLQALREDGAPADGEDGPLPGLAGLPDLARTAEAAGARVDLTVDPDPPTAPPVIGAAAYRIVQEALTNAVRHAGPQVHVQVTVRRTPDDLLVTVEDGGPARAGAERAGAGDTPAPARPAPAGRPGTGLPGGAEPFGEREAPGGAVPLGSGGARPELPGGAESSGGPEASGQSGAELPGGAGRSRLPSQPTAPGRAAPSGRRGPRPAAPGAEQAGPNGQAAPAGYGLAGMRERARSVGGSLEAGPPDGRPGFAVTARLPIEEGPR</sequence>
<evidence type="ECO:0000259" key="11">
    <source>
        <dbReference type="Pfam" id="PF02518"/>
    </source>
</evidence>
<feature type="transmembrane region" description="Helical" evidence="10">
    <location>
        <begin position="88"/>
        <end position="106"/>
    </location>
</feature>
<reference evidence="15" key="1">
    <citation type="submission" date="2023-07" db="EMBL/GenBank/DDBJ databases">
        <title>30 novel species of actinomycetes from the DSMZ collection.</title>
        <authorList>
            <person name="Nouioui I."/>
        </authorList>
    </citation>
    <scope>NUCLEOTIDE SEQUENCE [LARGE SCALE GENOMIC DNA]</scope>
    <source>
        <strain evidence="15">DSM 44917</strain>
    </source>
</reference>
<evidence type="ECO:0000256" key="4">
    <source>
        <dbReference type="ARBA" id="ARBA00022679"/>
    </source>
</evidence>
<dbReference type="EMBL" id="JAVREN010000024">
    <property type="protein sequence ID" value="MDT0308600.1"/>
    <property type="molecule type" value="Genomic_DNA"/>
</dbReference>
<dbReference type="Proteomes" id="UP001183388">
    <property type="component" value="Unassembled WGS sequence"/>
</dbReference>
<dbReference type="PANTHER" id="PTHR24421">
    <property type="entry name" value="NITRATE/NITRITE SENSOR PROTEIN NARX-RELATED"/>
    <property type="match status" value="1"/>
</dbReference>
<evidence type="ECO:0000256" key="7">
    <source>
        <dbReference type="ARBA" id="ARBA00022840"/>
    </source>
</evidence>
<dbReference type="InterPro" id="IPR036890">
    <property type="entry name" value="HATPase_C_sf"/>
</dbReference>
<feature type="domain" description="Histidine kinase/HSP90-like ATPase" evidence="11">
    <location>
        <begin position="322"/>
        <end position="364"/>
    </location>
</feature>
<evidence type="ECO:0000256" key="1">
    <source>
        <dbReference type="ARBA" id="ARBA00000085"/>
    </source>
</evidence>
<feature type="compositionally biased region" description="Low complexity" evidence="9">
    <location>
        <begin position="418"/>
        <end position="439"/>
    </location>
</feature>
<accession>A0ABU2LAL3</accession>
<dbReference type="InterPro" id="IPR055558">
    <property type="entry name" value="DUF7134"/>
</dbReference>
<dbReference type="InterPro" id="IPR011712">
    <property type="entry name" value="Sig_transdc_His_kin_sub3_dim/P"/>
</dbReference>
<dbReference type="Pfam" id="PF23539">
    <property type="entry name" value="DUF7134"/>
    <property type="match status" value="1"/>
</dbReference>
<keyword evidence="15" id="KW-1185">Reference proteome</keyword>
<dbReference type="Pfam" id="PF07730">
    <property type="entry name" value="HisKA_3"/>
    <property type="match status" value="1"/>
</dbReference>
<evidence type="ECO:0000256" key="8">
    <source>
        <dbReference type="ARBA" id="ARBA00023012"/>
    </source>
</evidence>
<dbReference type="PANTHER" id="PTHR24421:SF10">
    <property type="entry name" value="NITRATE_NITRITE SENSOR PROTEIN NARQ"/>
    <property type="match status" value="1"/>
</dbReference>
<keyword evidence="10" id="KW-0812">Transmembrane</keyword>
<evidence type="ECO:0000313" key="14">
    <source>
        <dbReference type="EMBL" id="MDT0308600.1"/>
    </source>
</evidence>
<keyword evidence="8" id="KW-0902">Two-component regulatory system</keyword>
<feature type="compositionally biased region" description="Low complexity" evidence="9">
    <location>
        <begin position="359"/>
        <end position="387"/>
    </location>
</feature>
<dbReference type="Pfam" id="PF02518">
    <property type="entry name" value="HATPase_c"/>
    <property type="match status" value="1"/>
</dbReference>
<feature type="region of interest" description="Disordered" evidence="9">
    <location>
        <begin position="357"/>
        <end position="528"/>
    </location>
</feature>
<evidence type="ECO:0000256" key="3">
    <source>
        <dbReference type="ARBA" id="ARBA00022553"/>
    </source>
</evidence>
<dbReference type="InterPro" id="IPR003594">
    <property type="entry name" value="HATPase_dom"/>
</dbReference>
<keyword evidence="10" id="KW-0472">Membrane</keyword>
<keyword evidence="5" id="KW-0547">Nucleotide-binding</keyword>
<dbReference type="SUPFAM" id="SSF55874">
    <property type="entry name" value="ATPase domain of HSP90 chaperone/DNA topoisomerase II/histidine kinase"/>
    <property type="match status" value="1"/>
</dbReference>
<keyword evidence="6 14" id="KW-0418">Kinase</keyword>
<feature type="compositionally biased region" description="Low complexity" evidence="9">
    <location>
        <begin position="455"/>
        <end position="464"/>
    </location>
</feature>
<evidence type="ECO:0000256" key="10">
    <source>
        <dbReference type="SAM" id="Phobius"/>
    </source>
</evidence>
<dbReference type="InterPro" id="IPR050482">
    <property type="entry name" value="Sensor_HK_TwoCompSys"/>
</dbReference>
<dbReference type="Gene3D" id="1.20.5.1930">
    <property type="match status" value="1"/>
</dbReference>
<proteinExistence type="predicted"/>
<feature type="domain" description="DUF7134" evidence="13">
    <location>
        <begin position="35"/>
        <end position="172"/>
    </location>
</feature>
<protein>
    <recommendedName>
        <fullName evidence="2">histidine kinase</fullName>
        <ecNumber evidence="2">2.7.13.3</ecNumber>
    </recommendedName>
</protein>
<feature type="domain" description="Signal transduction histidine kinase subgroup 3 dimerisation and phosphoacceptor" evidence="12">
    <location>
        <begin position="202"/>
        <end position="272"/>
    </location>
</feature>
<keyword evidence="4" id="KW-0808">Transferase</keyword>
<evidence type="ECO:0000256" key="6">
    <source>
        <dbReference type="ARBA" id="ARBA00022777"/>
    </source>
</evidence>
<evidence type="ECO:0000313" key="15">
    <source>
        <dbReference type="Proteomes" id="UP001183388"/>
    </source>
</evidence>
<gene>
    <name evidence="14" type="ORF">RM780_16775</name>
</gene>
<dbReference type="EC" id="2.7.13.3" evidence="2"/>
<keyword evidence="3" id="KW-0597">Phosphoprotein</keyword>
<dbReference type="Gene3D" id="3.30.565.10">
    <property type="entry name" value="Histidine kinase-like ATPase, C-terminal domain"/>
    <property type="match status" value="2"/>
</dbReference>
<evidence type="ECO:0000256" key="5">
    <source>
        <dbReference type="ARBA" id="ARBA00022741"/>
    </source>
</evidence>
<dbReference type="RefSeq" id="WP_311631542.1">
    <property type="nucleotide sequence ID" value="NZ_JAVREN010000024.1"/>
</dbReference>
<comment type="caution">
    <text evidence="14">The sequence shown here is derived from an EMBL/GenBank/DDBJ whole genome shotgun (WGS) entry which is preliminary data.</text>
</comment>
<keyword evidence="10" id="KW-1133">Transmembrane helix</keyword>
<organism evidence="14 15">
    <name type="scientific">Streptomyces boetiae</name>
    <dbReference type="NCBI Taxonomy" id="3075541"/>
    <lineage>
        <taxon>Bacteria</taxon>
        <taxon>Bacillati</taxon>
        <taxon>Actinomycetota</taxon>
        <taxon>Actinomycetes</taxon>
        <taxon>Kitasatosporales</taxon>
        <taxon>Streptomycetaceae</taxon>
        <taxon>Streptomyces</taxon>
    </lineage>
</organism>
<evidence type="ECO:0000259" key="12">
    <source>
        <dbReference type="Pfam" id="PF07730"/>
    </source>
</evidence>
<name>A0ABU2LAL3_9ACTN</name>
<evidence type="ECO:0000256" key="2">
    <source>
        <dbReference type="ARBA" id="ARBA00012438"/>
    </source>
</evidence>
<evidence type="ECO:0000256" key="9">
    <source>
        <dbReference type="SAM" id="MobiDB-lite"/>
    </source>
</evidence>
<keyword evidence="7" id="KW-0067">ATP-binding</keyword>